<proteinExistence type="predicted"/>
<keyword evidence="3" id="KW-1185">Reference proteome</keyword>
<dbReference type="AlphaFoldDB" id="A0A9W7E0I3"/>
<gene>
    <name evidence="2" type="ORF">TrLO_g15226</name>
</gene>
<dbReference type="Proteomes" id="UP001165122">
    <property type="component" value="Unassembled WGS sequence"/>
</dbReference>
<accession>A0A9W7E0I3</accession>
<feature type="region of interest" description="Disordered" evidence="1">
    <location>
        <begin position="98"/>
        <end position="132"/>
    </location>
</feature>
<name>A0A9W7E0I3_9STRA</name>
<evidence type="ECO:0000313" key="3">
    <source>
        <dbReference type="Proteomes" id="UP001165122"/>
    </source>
</evidence>
<feature type="compositionally biased region" description="Acidic residues" evidence="1">
    <location>
        <begin position="122"/>
        <end position="132"/>
    </location>
</feature>
<organism evidence="2 3">
    <name type="scientific">Triparma laevis f. longispina</name>
    <dbReference type="NCBI Taxonomy" id="1714387"/>
    <lineage>
        <taxon>Eukaryota</taxon>
        <taxon>Sar</taxon>
        <taxon>Stramenopiles</taxon>
        <taxon>Ochrophyta</taxon>
        <taxon>Bolidophyceae</taxon>
        <taxon>Parmales</taxon>
        <taxon>Triparmaceae</taxon>
        <taxon>Triparma</taxon>
    </lineage>
</organism>
<reference evidence="3" key="1">
    <citation type="journal article" date="2023" name="Commun. Biol.">
        <title>Genome analysis of Parmales, the sister group of diatoms, reveals the evolutionary specialization of diatoms from phago-mixotrophs to photoautotrophs.</title>
        <authorList>
            <person name="Ban H."/>
            <person name="Sato S."/>
            <person name="Yoshikawa S."/>
            <person name="Yamada K."/>
            <person name="Nakamura Y."/>
            <person name="Ichinomiya M."/>
            <person name="Sato N."/>
            <person name="Blanc-Mathieu R."/>
            <person name="Endo H."/>
            <person name="Kuwata A."/>
            <person name="Ogata H."/>
        </authorList>
    </citation>
    <scope>NUCLEOTIDE SEQUENCE [LARGE SCALE GENOMIC DNA]</scope>
    <source>
        <strain evidence="3">NIES 3700</strain>
    </source>
</reference>
<sequence>MTSYGYERPSPYVGYFCHPRPSSPYTLPSTTFTSPHLPFIRHSPSTPPKRLPGGLVSLITAPTPVKQIDPQNKGSIFITQFDVREYMRYKLRHLSFSGTSSALSNESSEESLTLSEIKEPEETTVEEDDENDEWELFNKLLHEPMSYV</sequence>
<dbReference type="EMBL" id="BRXW01000470">
    <property type="protein sequence ID" value="GMH57538.1"/>
    <property type="molecule type" value="Genomic_DNA"/>
</dbReference>
<protein>
    <submittedName>
        <fullName evidence="2">Uncharacterized protein</fullName>
    </submittedName>
</protein>
<comment type="caution">
    <text evidence="2">The sequence shown here is derived from an EMBL/GenBank/DDBJ whole genome shotgun (WGS) entry which is preliminary data.</text>
</comment>
<evidence type="ECO:0000313" key="2">
    <source>
        <dbReference type="EMBL" id="GMH57538.1"/>
    </source>
</evidence>
<evidence type="ECO:0000256" key="1">
    <source>
        <dbReference type="SAM" id="MobiDB-lite"/>
    </source>
</evidence>
<feature type="compositionally biased region" description="Low complexity" evidence="1">
    <location>
        <begin position="98"/>
        <end position="115"/>
    </location>
</feature>